<evidence type="ECO:0000313" key="3">
    <source>
        <dbReference type="Proteomes" id="UP000091967"/>
    </source>
</evidence>
<dbReference type="OMA" id="FREPYLE"/>
<organism evidence="2 3">
    <name type="scientific">Fusarium poae</name>
    <dbReference type="NCBI Taxonomy" id="36050"/>
    <lineage>
        <taxon>Eukaryota</taxon>
        <taxon>Fungi</taxon>
        <taxon>Dikarya</taxon>
        <taxon>Ascomycota</taxon>
        <taxon>Pezizomycotina</taxon>
        <taxon>Sordariomycetes</taxon>
        <taxon>Hypocreomycetidae</taxon>
        <taxon>Hypocreales</taxon>
        <taxon>Nectriaceae</taxon>
        <taxon>Fusarium</taxon>
    </lineage>
</organism>
<feature type="region of interest" description="Disordered" evidence="1">
    <location>
        <begin position="1"/>
        <end position="43"/>
    </location>
</feature>
<comment type="caution">
    <text evidence="2">The sequence shown here is derived from an EMBL/GenBank/DDBJ whole genome shotgun (WGS) entry which is preliminary data.</text>
</comment>
<protein>
    <submittedName>
        <fullName evidence="2">Uncharacterized protein</fullName>
    </submittedName>
</protein>
<accession>A0A1B8AYE2</accession>
<keyword evidence="3" id="KW-1185">Reference proteome</keyword>
<evidence type="ECO:0000313" key="2">
    <source>
        <dbReference type="EMBL" id="OBS25532.1"/>
    </source>
</evidence>
<feature type="compositionally biased region" description="Basic and acidic residues" evidence="1">
    <location>
        <begin position="15"/>
        <end position="31"/>
    </location>
</feature>
<name>A0A1B8AYE2_FUSPO</name>
<evidence type="ECO:0000256" key="1">
    <source>
        <dbReference type="SAM" id="MobiDB-lite"/>
    </source>
</evidence>
<dbReference type="EMBL" id="LYXU01000002">
    <property type="protein sequence ID" value="OBS25532.1"/>
    <property type="molecule type" value="Genomic_DNA"/>
</dbReference>
<sequence length="265" mass="30275">MYGLAQPDSDASVTDAREPVDARPQPPRRDANQAPNFEPRGQDRRQDNIIVQLYDLEAQGGRFGQVGGRFSIDQNLLFALLPRTRNAVRRGTLMLGSFFVPQDMALHPPHIIHQALHFLFRHLQDFSRTGVIDMFGAAELEIEDDPARDYAVIRWAGMMHALCVVLDNERGLGCSDMLLADILDFFEGLIRDVHNILGWDETTILFEAFAGIFRTGRPDLTRQVCRIWERFDPEVQDQLLRDMRRALPIEGIDGMAHRMYRALGY</sequence>
<proteinExistence type="predicted"/>
<dbReference type="AlphaFoldDB" id="A0A1B8AYE2"/>
<dbReference type="Proteomes" id="UP000091967">
    <property type="component" value="Unassembled WGS sequence"/>
</dbReference>
<gene>
    <name evidence="2" type="ORF">FPOA_06067</name>
</gene>
<reference evidence="2 3" key="1">
    <citation type="submission" date="2016-06" db="EMBL/GenBank/DDBJ databases">
        <title>Living apart together: crosstalk between the core and supernumerary genomes in a fungal plant pathogen.</title>
        <authorList>
            <person name="Vanheule A."/>
            <person name="Audenaert K."/>
            <person name="Warris S."/>
            <person name="Van De Geest H."/>
            <person name="Schijlen E."/>
            <person name="Hofte M."/>
            <person name="De Saeger S."/>
            <person name="Haesaert G."/>
            <person name="Waalwijk C."/>
            <person name="Van Der Lee T."/>
        </authorList>
    </citation>
    <scope>NUCLEOTIDE SEQUENCE [LARGE SCALE GENOMIC DNA]</scope>
    <source>
        <strain evidence="2 3">2516</strain>
    </source>
</reference>